<accession>A0A7H4MG11</accession>
<organism evidence="1 2">
    <name type="scientific">Klebsiella variicola</name>
    <dbReference type="NCBI Taxonomy" id="244366"/>
    <lineage>
        <taxon>Bacteria</taxon>
        <taxon>Pseudomonadati</taxon>
        <taxon>Pseudomonadota</taxon>
        <taxon>Gammaproteobacteria</taxon>
        <taxon>Enterobacterales</taxon>
        <taxon>Enterobacteriaceae</taxon>
        <taxon>Klebsiella/Raoultella group</taxon>
        <taxon>Klebsiella</taxon>
        <taxon>Klebsiella pneumoniae complex</taxon>
    </lineage>
</organism>
<dbReference type="AlphaFoldDB" id="A0A7H4MG11"/>
<sequence>MVFRLAEIKAGVSNIFEFTTRDTVAFHRQIPLGEDLQLVLAHVALVTVEVEIDVIGHVHRAGLVHGGAIGNRDAVIVGQTIVRGGLQSAGEALIAIGRGQSEQHFLLVGADNAPAALIKPFRAAVELVAASFDGVTLTSWPSSGKRLLPIRLA</sequence>
<name>A0A7H4MG11_KLEVA</name>
<protein>
    <submittedName>
        <fullName evidence="1">Uncharacterized protein</fullName>
    </submittedName>
</protein>
<evidence type="ECO:0000313" key="2">
    <source>
        <dbReference type="Proteomes" id="UP000254545"/>
    </source>
</evidence>
<gene>
    <name evidence="1" type="ORF">NCTC9177_03140</name>
</gene>
<dbReference type="EMBL" id="UGKR01000003">
    <property type="protein sequence ID" value="STS89261.1"/>
    <property type="molecule type" value="Genomic_DNA"/>
</dbReference>
<proteinExistence type="predicted"/>
<dbReference type="AntiFam" id="ANF00241">
    <property type="entry name" value="Shadow ORF (opposite mro)"/>
</dbReference>
<comment type="caution">
    <text evidence="1">The sequence shown here is derived from an EMBL/GenBank/DDBJ whole genome shotgun (WGS) entry which is preliminary data.</text>
</comment>
<reference evidence="1 2" key="1">
    <citation type="submission" date="2018-06" db="EMBL/GenBank/DDBJ databases">
        <authorList>
            <consortium name="Pathogen Informatics"/>
            <person name="Doyle S."/>
        </authorList>
    </citation>
    <scope>NUCLEOTIDE SEQUENCE [LARGE SCALE GENOMIC DNA]</scope>
    <source>
        <strain evidence="1 2">NCTC9177</strain>
    </source>
</reference>
<evidence type="ECO:0000313" key="1">
    <source>
        <dbReference type="EMBL" id="STS89261.1"/>
    </source>
</evidence>
<dbReference type="Proteomes" id="UP000254545">
    <property type="component" value="Unassembled WGS sequence"/>
</dbReference>